<reference evidence="1" key="1">
    <citation type="submission" date="2020-03" db="EMBL/GenBank/DDBJ databases">
        <title>The deep terrestrial virosphere.</title>
        <authorList>
            <person name="Holmfeldt K."/>
            <person name="Nilsson E."/>
            <person name="Simone D."/>
            <person name="Lopez-Fernandez M."/>
            <person name="Wu X."/>
            <person name="de Brujin I."/>
            <person name="Lundin D."/>
            <person name="Andersson A."/>
            <person name="Bertilsson S."/>
            <person name="Dopson M."/>
        </authorList>
    </citation>
    <scope>NUCLEOTIDE SEQUENCE</scope>
    <source>
        <strain evidence="1">MM415B01444</strain>
    </source>
</reference>
<gene>
    <name evidence="1" type="ORF">MM415B01444_0022</name>
</gene>
<proteinExistence type="predicted"/>
<organism evidence="1">
    <name type="scientific">viral metagenome</name>
    <dbReference type="NCBI Taxonomy" id="1070528"/>
    <lineage>
        <taxon>unclassified sequences</taxon>
        <taxon>metagenomes</taxon>
        <taxon>organismal metagenomes</taxon>
    </lineage>
</organism>
<accession>A0A6M3ILK2</accession>
<dbReference type="EMBL" id="MT141326">
    <property type="protein sequence ID" value="QJA58500.1"/>
    <property type="molecule type" value="Genomic_DNA"/>
</dbReference>
<protein>
    <submittedName>
        <fullName evidence="1">Uncharacterized protein</fullName>
    </submittedName>
</protein>
<sequence>MPEEITPEAFEMKRQAEERERKIVRFTNIDNESFTHSYSGISRTVAAGRSFVGRLPECDHLAMHLARKILAREKKTTTKEGNLWNNKEVDTMKEKILSPLGEEGEESKSLEQIRIKDSEELEKRFQPKVNQIDEEGGSNKNNPVIVSKKDVITDLEKRGVKADISKSKEELLAQLLELEAQGVEPR</sequence>
<dbReference type="AlphaFoldDB" id="A0A6M3ILK2"/>
<name>A0A6M3ILK2_9ZZZZ</name>
<evidence type="ECO:0000313" key="1">
    <source>
        <dbReference type="EMBL" id="QJA58500.1"/>
    </source>
</evidence>